<dbReference type="Pfam" id="PF02535">
    <property type="entry name" value="Zip"/>
    <property type="match status" value="1"/>
</dbReference>
<feature type="transmembrane region" description="Helical" evidence="6">
    <location>
        <begin position="396"/>
        <end position="416"/>
    </location>
</feature>
<dbReference type="EMBL" id="AJWJ01000007">
    <property type="protein sequence ID" value="KAF2078298.1"/>
    <property type="molecule type" value="Genomic_DNA"/>
</dbReference>
<evidence type="ECO:0000256" key="5">
    <source>
        <dbReference type="SAM" id="MobiDB-lite"/>
    </source>
</evidence>
<name>A0A8J4V5M2_9MYCE</name>
<evidence type="ECO:0000256" key="3">
    <source>
        <dbReference type="ARBA" id="ARBA00022989"/>
    </source>
</evidence>
<dbReference type="OrthoDB" id="19859at2759"/>
<feature type="transmembrane region" description="Helical" evidence="6">
    <location>
        <begin position="298"/>
        <end position="321"/>
    </location>
</feature>
<feature type="transmembrane region" description="Helical" evidence="6">
    <location>
        <begin position="327"/>
        <end position="346"/>
    </location>
</feature>
<dbReference type="InterPro" id="IPR003689">
    <property type="entry name" value="ZIP"/>
</dbReference>
<accession>A0A8J4V5M2</accession>
<feature type="compositionally biased region" description="Low complexity" evidence="5">
    <location>
        <begin position="189"/>
        <end position="245"/>
    </location>
</feature>
<feature type="transmembrane region" description="Helical" evidence="6">
    <location>
        <begin position="39"/>
        <end position="60"/>
    </location>
</feature>
<comment type="caution">
    <text evidence="7">The sequence shown here is derived from an EMBL/GenBank/DDBJ whole genome shotgun (WGS) entry which is preliminary data.</text>
</comment>
<feature type="compositionally biased region" description="Basic and acidic residues" evidence="5">
    <location>
        <begin position="169"/>
        <end position="188"/>
    </location>
</feature>
<evidence type="ECO:0008006" key="9">
    <source>
        <dbReference type="Google" id="ProtNLM"/>
    </source>
</evidence>
<evidence type="ECO:0000256" key="6">
    <source>
        <dbReference type="SAM" id="Phobius"/>
    </source>
</evidence>
<dbReference type="GO" id="GO:0005385">
    <property type="term" value="F:zinc ion transmembrane transporter activity"/>
    <property type="evidence" value="ECO:0007669"/>
    <property type="project" value="TreeGrafter"/>
</dbReference>
<feature type="region of interest" description="Disordered" evidence="5">
    <location>
        <begin position="146"/>
        <end position="277"/>
    </location>
</feature>
<protein>
    <recommendedName>
        <fullName evidence="9">Zinc/iron permease</fullName>
    </recommendedName>
</protein>
<keyword evidence="3 6" id="KW-1133">Transmembrane helix</keyword>
<evidence type="ECO:0000256" key="1">
    <source>
        <dbReference type="ARBA" id="ARBA00004141"/>
    </source>
</evidence>
<keyword evidence="4 6" id="KW-0472">Membrane</keyword>
<dbReference type="AlphaFoldDB" id="A0A8J4V5M2"/>
<dbReference type="PANTHER" id="PTHR11040">
    <property type="entry name" value="ZINC/IRON TRANSPORTER"/>
    <property type="match status" value="1"/>
</dbReference>
<dbReference type="Proteomes" id="UP000695562">
    <property type="component" value="Unassembled WGS sequence"/>
</dbReference>
<feature type="region of interest" description="Disordered" evidence="5">
    <location>
        <begin position="71"/>
        <end position="115"/>
    </location>
</feature>
<keyword evidence="8" id="KW-1185">Reference proteome</keyword>
<proteinExistence type="predicted"/>
<dbReference type="PANTHER" id="PTHR11040:SF198">
    <property type="entry name" value="METAL HOMEOSTASIS FACTOR ATX2"/>
    <property type="match status" value="1"/>
</dbReference>
<comment type="subcellular location">
    <subcellularLocation>
        <location evidence="1">Membrane</location>
        <topology evidence="1">Multi-pass membrane protein</topology>
    </subcellularLocation>
</comment>
<evidence type="ECO:0000256" key="4">
    <source>
        <dbReference type="ARBA" id="ARBA00023136"/>
    </source>
</evidence>
<feature type="transmembrane region" description="Helical" evidence="6">
    <location>
        <begin position="428"/>
        <end position="447"/>
    </location>
</feature>
<reference evidence="7" key="1">
    <citation type="submission" date="2020-01" db="EMBL/GenBank/DDBJ databases">
        <title>Development of genomics and gene disruption for Polysphondylium violaceum indicates a role for the polyketide synthase stlB in stalk morphogenesis.</title>
        <authorList>
            <person name="Narita B."/>
            <person name="Kawabe Y."/>
            <person name="Kin K."/>
            <person name="Saito T."/>
            <person name="Gibbs R."/>
            <person name="Kuspa A."/>
            <person name="Muzny D."/>
            <person name="Queller D."/>
            <person name="Richards S."/>
            <person name="Strassman J."/>
            <person name="Sucgang R."/>
            <person name="Worley K."/>
            <person name="Schaap P."/>
        </authorList>
    </citation>
    <scope>NUCLEOTIDE SEQUENCE</scope>
    <source>
        <strain evidence="7">QSvi11</strain>
    </source>
</reference>
<gene>
    <name evidence="7" type="ORF">CYY_000390</name>
</gene>
<evidence type="ECO:0000313" key="8">
    <source>
        <dbReference type="Proteomes" id="UP000695562"/>
    </source>
</evidence>
<feature type="transmembrane region" description="Helical" evidence="6">
    <location>
        <begin position="367"/>
        <end position="390"/>
    </location>
</feature>
<dbReference type="GO" id="GO:0016020">
    <property type="term" value="C:membrane"/>
    <property type="evidence" value="ECO:0007669"/>
    <property type="project" value="UniProtKB-SubCell"/>
</dbReference>
<feature type="transmembrane region" description="Helical" evidence="6">
    <location>
        <begin position="6"/>
        <end position="27"/>
    </location>
</feature>
<evidence type="ECO:0000313" key="7">
    <source>
        <dbReference type="EMBL" id="KAF2078298.1"/>
    </source>
</evidence>
<sequence length="451" mass="48692">MTGSVFTFSILAGLAPLVSASITYFALRGKKNTANSSLIFHVLLCFSVGLLFAVATLELIPESIDMSLNDSRLKQPDADNHSPNDEDHDDKHHHEQHNTDNDHGDGDGGHSHGQDIMKHSMRIPMYGLAFGFVVLILIESFFSNDGGHSHSHLMSSPEKDDDHQDEENDHDHDHHHLHEKEHKYKPIDSNDTSTTVVNNDSSNSTGNSSNSNTNNNNNNSNNDSSIIHNSNNNPLSPNLNISNDSNIDHEMDNSSGNSSKKNRRKTSSDSPTTKDDVNIVIVGENNVNKSASASASKISFTTFIALCIHSFVDGAVISSAFTSSASVGARVAIAIVVHKIPDGLVLSSIILSNKNIFSLGSTYNNPFYYFLIVSSMTPIGSFIAGVLFGGLSMSSVSFVLGFGAGTFLYITSTALLPEILTSNVKKSTSLISIICGYIVFIILDSLFHGAH</sequence>
<evidence type="ECO:0000256" key="2">
    <source>
        <dbReference type="ARBA" id="ARBA00022692"/>
    </source>
</evidence>
<organism evidence="7 8">
    <name type="scientific">Polysphondylium violaceum</name>
    <dbReference type="NCBI Taxonomy" id="133409"/>
    <lineage>
        <taxon>Eukaryota</taxon>
        <taxon>Amoebozoa</taxon>
        <taxon>Evosea</taxon>
        <taxon>Eumycetozoa</taxon>
        <taxon>Dictyostelia</taxon>
        <taxon>Dictyosteliales</taxon>
        <taxon>Dictyosteliaceae</taxon>
        <taxon>Polysphondylium</taxon>
    </lineage>
</organism>
<feature type="transmembrane region" description="Helical" evidence="6">
    <location>
        <begin position="123"/>
        <end position="142"/>
    </location>
</feature>
<keyword evidence="2 6" id="KW-0812">Transmembrane</keyword>